<dbReference type="SUPFAM" id="SSF88659">
    <property type="entry name" value="Sigma3 and sigma4 domains of RNA polymerase sigma factors"/>
    <property type="match status" value="1"/>
</dbReference>
<dbReference type="Pfam" id="PF04297">
    <property type="entry name" value="UPF0122"/>
    <property type="match status" value="1"/>
</dbReference>
<dbReference type="InterPro" id="IPR013324">
    <property type="entry name" value="RNA_pol_sigma_r3/r4-like"/>
</dbReference>
<evidence type="ECO:0000313" key="5">
    <source>
        <dbReference type="Proteomes" id="UP001272515"/>
    </source>
</evidence>
<dbReference type="InterPro" id="IPR036388">
    <property type="entry name" value="WH-like_DNA-bd_sf"/>
</dbReference>
<comment type="function">
    <text evidence="2 3">Might take part in the signal recognition particle (SRP) pathway. This is inferred from the conservation of its genetic proximity to ftsY/ffh. May be a regulatory protein.</text>
</comment>
<dbReference type="Proteomes" id="UP001272515">
    <property type="component" value="Unassembled WGS sequence"/>
</dbReference>
<proteinExistence type="inferred from homology"/>
<evidence type="ECO:0000256" key="1">
    <source>
        <dbReference type="ARBA" id="ARBA00008720"/>
    </source>
</evidence>
<name>A0ABU3Z9Z3_9FIRM</name>
<dbReference type="Gene3D" id="1.10.10.10">
    <property type="entry name" value="Winged helix-like DNA-binding domain superfamily/Winged helix DNA-binding domain"/>
    <property type="match status" value="1"/>
</dbReference>
<protein>
    <recommendedName>
        <fullName evidence="3">UPF0122 protein RVY80_07750</fullName>
    </recommendedName>
</protein>
<comment type="similarity">
    <text evidence="1 3">Belongs to the UPF0122 family.</text>
</comment>
<dbReference type="PANTHER" id="PTHR40083:SF1">
    <property type="entry name" value="UPF0122 PROTEIN YLXM"/>
    <property type="match status" value="1"/>
</dbReference>
<dbReference type="HAMAP" id="MF_00245">
    <property type="entry name" value="UPF0122"/>
    <property type="match status" value="1"/>
</dbReference>
<reference evidence="4 5" key="1">
    <citation type="submission" date="2023-10" db="EMBL/GenBank/DDBJ databases">
        <title>Veillonella sp. nov., isolated from a pig farm feces dump.</title>
        <authorList>
            <person name="Chang Y.-H."/>
        </authorList>
    </citation>
    <scope>NUCLEOTIDE SEQUENCE [LARGE SCALE GENOMIC DNA]</scope>
    <source>
        <strain evidence="4 5">YH-vei2233</strain>
    </source>
</reference>
<keyword evidence="5" id="KW-1185">Reference proteome</keyword>
<evidence type="ECO:0000313" key="4">
    <source>
        <dbReference type="EMBL" id="MDV5088732.1"/>
    </source>
</evidence>
<evidence type="ECO:0000256" key="2">
    <source>
        <dbReference type="ARBA" id="ARBA00024764"/>
    </source>
</evidence>
<accession>A0ABU3Z9Z3</accession>
<dbReference type="PANTHER" id="PTHR40083">
    <property type="entry name" value="UPF0122 PROTEIN CBO2450/CLC_2298"/>
    <property type="match status" value="1"/>
</dbReference>
<keyword evidence="4" id="KW-0238">DNA-binding</keyword>
<dbReference type="InterPro" id="IPR054831">
    <property type="entry name" value="UPF0122_fam_protein"/>
</dbReference>
<gene>
    <name evidence="4" type="ORF">RVY80_07750</name>
</gene>
<dbReference type="RefSeq" id="WP_295191141.1">
    <property type="nucleotide sequence ID" value="NZ_JAWJZA010000019.1"/>
</dbReference>
<evidence type="ECO:0000256" key="3">
    <source>
        <dbReference type="HAMAP-Rule" id="MF_00245"/>
    </source>
</evidence>
<organism evidence="4 5">
    <name type="scientific">Veillonella absiana</name>
    <dbReference type="NCBI Taxonomy" id="3079305"/>
    <lineage>
        <taxon>Bacteria</taxon>
        <taxon>Bacillati</taxon>
        <taxon>Bacillota</taxon>
        <taxon>Negativicutes</taxon>
        <taxon>Veillonellales</taxon>
        <taxon>Veillonellaceae</taxon>
        <taxon>Veillonella</taxon>
    </lineage>
</organism>
<dbReference type="NCBIfam" id="NF045758">
    <property type="entry name" value="YlxM"/>
    <property type="match status" value="1"/>
</dbReference>
<dbReference type="InterPro" id="IPR007394">
    <property type="entry name" value="UPF0122"/>
</dbReference>
<comment type="caution">
    <text evidence="4">The sequence shown here is derived from an EMBL/GenBank/DDBJ whole genome shotgun (WGS) entry which is preliminary data.</text>
</comment>
<dbReference type="GO" id="GO:0003677">
    <property type="term" value="F:DNA binding"/>
    <property type="evidence" value="ECO:0007669"/>
    <property type="project" value="UniProtKB-KW"/>
</dbReference>
<sequence>MEERVLTSLLIDFYGPLLTDKQRQCLELHHEDDMSLGEIAEELGVSRQAVHDNLQRAMQLLNGYEEKLHLVSQYEKRESILEQVRTALTADVISKTEIQSLLARMEG</sequence>
<dbReference type="EMBL" id="JAWJZB010000008">
    <property type="protein sequence ID" value="MDV5088732.1"/>
    <property type="molecule type" value="Genomic_DNA"/>
</dbReference>